<name>A0A8H7PX30_MORIS</name>
<evidence type="ECO:0000313" key="2">
    <source>
        <dbReference type="EMBL" id="KAG2181039.1"/>
    </source>
</evidence>
<protein>
    <submittedName>
        <fullName evidence="2">Uncharacterized protein</fullName>
    </submittedName>
</protein>
<evidence type="ECO:0000313" key="3">
    <source>
        <dbReference type="Proteomes" id="UP000654370"/>
    </source>
</evidence>
<sequence length="418" mass="46952">MKKVKQRTADSVSATTAEKSLHELWLTMPTSISQSFADDLIQEFDNRRSQLQLEMIQFQHVNTRAHSHQTGQTTKKERKTSITSPGFFSPPLYPAHRSTSQKPVSKRPKERRLSSSDVITSNTTQPENARTVPIENATRRKSASELFRRSSAYLRQKMQAMATTRSHAGHWRYDERLSRSQPEGIAAVNSTLPSQNIRPKKSIETVRSLFSSWRSYRKPQHQHVREIFEFDADLDTPPVPPLPPSKIATNTTISVSQLNASVTQLSRGGKATTTTRLPPPVIKQYPPRPLVYSAVESPPVTQASRSVRDESALRALKSKYRQSMPVLPQPGSLESPEKTHRRRRSSDPQIPTTAPTAVGTGNAFEKNARRLSRMMGCNTLVKRASSSFRKKKTKTKNRGSLNDVFAGPQHQQVEVLVA</sequence>
<feature type="region of interest" description="Disordered" evidence="1">
    <location>
        <begin position="385"/>
        <end position="406"/>
    </location>
</feature>
<feature type="region of interest" description="Disordered" evidence="1">
    <location>
        <begin position="62"/>
        <end position="143"/>
    </location>
</feature>
<feature type="region of interest" description="Disordered" evidence="1">
    <location>
        <begin position="264"/>
        <end position="284"/>
    </location>
</feature>
<keyword evidence="3" id="KW-1185">Reference proteome</keyword>
<dbReference type="Proteomes" id="UP000654370">
    <property type="component" value="Unassembled WGS sequence"/>
</dbReference>
<feature type="compositionally biased region" description="Polar residues" evidence="1">
    <location>
        <begin position="264"/>
        <end position="276"/>
    </location>
</feature>
<dbReference type="OrthoDB" id="2288118at2759"/>
<comment type="caution">
    <text evidence="2">The sequence shown here is derived from an EMBL/GenBank/DDBJ whole genome shotgun (WGS) entry which is preliminary data.</text>
</comment>
<dbReference type="EMBL" id="JAEPQZ010000005">
    <property type="protein sequence ID" value="KAG2181039.1"/>
    <property type="molecule type" value="Genomic_DNA"/>
</dbReference>
<evidence type="ECO:0000256" key="1">
    <source>
        <dbReference type="SAM" id="MobiDB-lite"/>
    </source>
</evidence>
<feature type="compositionally biased region" description="Basic residues" evidence="1">
    <location>
        <begin position="388"/>
        <end position="397"/>
    </location>
</feature>
<feature type="region of interest" description="Disordered" evidence="1">
    <location>
        <begin position="319"/>
        <end position="362"/>
    </location>
</feature>
<organism evidence="2 3">
    <name type="scientific">Mortierella isabellina</name>
    <name type="common">Filamentous fungus</name>
    <name type="synonym">Umbelopsis isabellina</name>
    <dbReference type="NCBI Taxonomy" id="91625"/>
    <lineage>
        <taxon>Eukaryota</taxon>
        <taxon>Fungi</taxon>
        <taxon>Fungi incertae sedis</taxon>
        <taxon>Mucoromycota</taxon>
        <taxon>Mucoromycotina</taxon>
        <taxon>Umbelopsidomycetes</taxon>
        <taxon>Umbelopsidales</taxon>
        <taxon>Umbelopsidaceae</taxon>
        <taxon>Umbelopsis</taxon>
    </lineage>
</organism>
<feature type="compositionally biased region" description="Polar residues" evidence="1">
    <location>
        <begin position="115"/>
        <end position="128"/>
    </location>
</feature>
<reference evidence="2" key="1">
    <citation type="submission" date="2020-12" db="EMBL/GenBank/DDBJ databases">
        <title>Metabolic potential, ecology and presence of endohyphal bacteria is reflected in genomic diversity of Mucoromycotina.</title>
        <authorList>
            <person name="Muszewska A."/>
            <person name="Okrasinska A."/>
            <person name="Steczkiewicz K."/>
            <person name="Drgas O."/>
            <person name="Orlowska M."/>
            <person name="Perlinska-Lenart U."/>
            <person name="Aleksandrzak-Piekarczyk T."/>
            <person name="Szatraj K."/>
            <person name="Zielenkiewicz U."/>
            <person name="Pilsyk S."/>
            <person name="Malc E."/>
            <person name="Mieczkowski P."/>
            <person name="Kruszewska J.S."/>
            <person name="Biernat P."/>
            <person name="Pawlowska J."/>
        </authorList>
    </citation>
    <scope>NUCLEOTIDE SEQUENCE</scope>
    <source>
        <strain evidence="2">WA0000067209</strain>
    </source>
</reference>
<dbReference type="AlphaFoldDB" id="A0A8H7PX30"/>
<proteinExistence type="predicted"/>
<accession>A0A8H7PX30</accession>
<feature type="compositionally biased region" description="Polar residues" evidence="1">
    <location>
        <begin position="62"/>
        <end position="73"/>
    </location>
</feature>
<gene>
    <name evidence="2" type="ORF">INT43_008621</name>
</gene>